<keyword evidence="2" id="KW-1185">Reference proteome</keyword>
<evidence type="ECO:0000313" key="1">
    <source>
        <dbReference type="EMBL" id="KAK9737919.1"/>
    </source>
</evidence>
<dbReference type="AlphaFoldDB" id="A0AAW1LVW8"/>
<reference evidence="1 2" key="1">
    <citation type="journal article" date="2024" name="BMC Genomics">
        <title>De novo assembly and annotation of Popillia japonica's genome with initial clues to its potential as an invasive pest.</title>
        <authorList>
            <person name="Cucini C."/>
            <person name="Boschi S."/>
            <person name="Funari R."/>
            <person name="Cardaioli E."/>
            <person name="Iannotti N."/>
            <person name="Marturano G."/>
            <person name="Paoli F."/>
            <person name="Bruttini M."/>
            <person name="Carapelli A."/>
            <person name="Frati F."/>
            <person name="Nardi F."/>
        </authorList>
    </citation>
    <scope>NUCLEOTIDE SEQUENCE [LARGE SCALE GENOMIC DNA]</scope>
    <source>
        <strain evidence="1">DMR45628</strain>
    </source>
</reference>
<protein>
    <submittedName>
        <fullName evidence="1">Uncharacterized protein</fullName>
    </submittedName>
</protein>
<dbReference type="EMBL" id="JASPKY010000093">
    <property type="protein sequence ID" value="KAK9737919.1"/>
    <property type="molecule type" value="Genomic_DNA"/>
</dbReference>
<dbReference type="Proteomes" id="UP001458880">
    <property type="component" value="Unassembled WGS sequence"/>
</dbReference>
<organism evidence="1 2">
    <name type="scientific">Popillia japonica</name>
    <name type="common">Japanese beetle</name>
    <dbReference type="NCBI Taxonomy" id="7064"/>
    <lineage>
        <taxon>Eukaryota</taxon>
        <taxon>Metazoa</taxon>
        <taxon>Ecdysozoa</taxon>
        <taxon>Arthropoda</taxon>
        <taxon>Hexapoda</taxon>
        <taxon>Insecta</taxon>
        <taxon>Pterygota</taxon>
        <taxon>Neoptera</taxon>
        <taxon>Endopterygota</taxon>
        <taxon>Coleoptera</taxon>
        <taxon>Polyphaga</taxon>
        <taxon>Scarabaeiformia</taxon>
        <taxon>Scarabaeidae</taxon>
        <taxon>Rutelinae</taxon>
        <taxon>Popillia</taxon>
    </lineage>
</organism>
<evidence type="ECO:0000313" key="2">
    <source>
        <dbReference type="Proteomes" id="UP001458880"/>
    </source>
</evidence>
<name>A0AAW1LVW8_POPJA</name>
<gene>
    <name evidence="1" type="ORF">QE152_g10271</name>
</gene>
<accession>A0AAW1LVW8</accession>
<proteinExistence type="predicted"/>
<comment type="caution">
    <text evidence="1">The sequence shown here is derived from an EMBL/GenBank/DDBJ whole genome shotgun (WGS) entry which is preliminary data.</text>
</comment>
<sequence length="71" mass="8327">MNRKAEHTNLTTASALLKPNGIGSKWVKIRKLEKLVWYTPWTTPLLLVMIKEKYGIEYEPYKLGVDWHVPM</sequence>